<dbReference type="GO" id="GO:0005524">
    <property type="term" value="F:ATP binding"/>
    <property type="evidence" value="ECO:0007669"/>
    <property type="project" value="UniProtKB-KW"/>
</dbReference>
<dbReference type="InterPro" id="IPR027417">
    <property type="entry name" value="P-loop_NTPase"/>
</dbReference>
<evidence type="ECO:0000313" key="6">
    <source>
        <dbReference type="Proteomes" id="UP000292702"/>
    </source>
</evidence>
<dbReference type="PANTHER" id="PTHR43394:SF1">
    <property type="entry name" value="ATP-BINDING CASSETTE SUB-FAMILY B MEMBER 10, MITOCHONDRIAL"/>
    <property type="match status" value="1"/>
</dbReference>
<dbReference type="Pfam" id="PF00005">
    <property type="entry name" value="ABC_tran"/>
    <property type="match status" value="1"/>
</dbReference>
<dbReference type="OrthoDB" id="2800651at2759"/>
<keyword evidence="1" id="KW-0547">Nucleotide-binding</keyword>
<dbReference type="PROSITE" id="PS50893">
    <property type="entry name" value="ABC_TRANSPORTER_2"/>
    <property type="match status" value="1"/>
</dbReference>
<organism evidence="5 6">
    <name type="scientific">Steccherinum ochraceum</name>
    <dbReference type="NCBI Taxonomy" id="92696"/>
    <lineage>
        <taxon>Eukaryota</taxon>
        <taxon>Fungi</taxon>
        <taxon>Dikarya</taxon>
        <taxon>Basidiomycota</taxon>
        <taxon>Agaricomycotina</taxon>
        <taxon>Agaricomycetes</taxon>
        <taxon>Polyporales</taxon>
        <taxon>Steccherinaceae</taxon>
        <taxon>Steccherinum</taxon>
    </lineage>
</organism>
<dbReference type="SUPFAM" id="SSF52540">
    <property type="entry name" value="P-loop containing nucleoside triphosphate hydrolases"/>
    <property type="match status" value="1"/>
</dbReference>
<evidence type="ECO:0000256" key="3">
    <source>
        <dbReference type="SAM" id="MobiDB-lite"/>
    </source>
</evidence>
<dbReference type="InterPro" id="IPR003593">
    <property type="entry name" value="AAA+_ATPase"/>
</dbReference>
<dbReference type="SMART" id="SM00382">
    <property type="entry name" value="AAA"/>
    <property type="match status" value="1"/>
</dbReference>
<feature type="domain" description="ABC transporter" evidence="4">
    <location>
        <begin position="426"/>
        <end position="694"/>
    </location>
</feature>
<feature type="region of interest" description="Disordered" evidence="3">
    <location>
        <begin position="1"/>
        <end position="25"/>
    </location>
</feature>
<comment type="caution">
    <text evidence="5">The sequence shown here is derived from an EMBL/GenBank/DDBJ whole genome shotgun (WGS) entry which is preliminary data.</text>
</comment>
<evidence type="ECO:0000259" key="4">
    <source>
        <dbReference type="PROSITE" id="PS50893"/>
    </source>
</evidence>
<name>A0A4V2MWM4_9APHY</name>
<dbReference type="PANTHER" id="PTHR43394">
    <property type="entry name" value="ATP-DEPENDENT PERMEASE MDL1, MITOCHONDRIAL"/>
    <property type="match status" value="1"/>
</dbReference>
<evidence type="ECO:0000256" key="1">
    <source>
        <dbReference type="ARBA" id="ARBA00022741"/>
    </source>
</evidence>
<protein>
    <recommendedName>
        <fullName evidence="4">ABC transporter domain-containing protein</fullName>
    </recommendedName>
</protein>
<proteinExistence type="predicted"/>
<dbReference type="STRING" id="92696.A0A4V2MWM4"/>
<accession>A0A4V2MWM4</accession>
<dbReference type="AlphaFoldDB" id="A0A4V2MWM4"/>
<dbReference type="EMBL" id="RWJN01000121">
    <property type="protein sequence ID" value="TCD66807.1"/>
    <property type="molecule type" value="Genomic_DNA"/>
</dbReference>
<keyword evidence="2" id="KW-0067">ATP-binding</keyword>
<reference evidence="5 6" key="1">
    <citation type="submission" date="2018-11" db="EMBL/GenBank/DDBJ databases">
        <title>Genome assembly of Steccherinum ochraceum LE-BIN_3174, the white-rot fungus of the Steccherinaceae family (The Residual Polyporoid clade, Polyporales, Basidiomycota).</title>
        <authorList>
            <person name="Fedorova T.V."/>
            <person name="Glazunova O.A."/>
            <person name="Landesman E.O."/>
            <person name="Moiseenko K.V."/>
            <person name="Psurtseva N.V."/>
            <person name="Savinova O.S."/>
            <person name="Shakhova N.V."/>
            <person name="Tyazhelova T.V."/>
            <person name="Vasina D.V."/>
        </authorList>
    </citation>
    <scope>NUCLEOTIDE SEQUENCE [LARGE SCALE GENOMIC DNA]</scope>
    <source>
        <strain evidence="5 6">LE-BIN_3174</strain>
    </source>
</reference>
<dbReference type="Gene3D" id="3.40.50.300">
    <property type="entry name" value="P-loop containing nucleotide triphosphate hydrolases"/>
    <property type="match status" value="1"/>
</dbReference>
<dbReference type="Proteomes" id="UP000292702">
    <property type="component" value="Unassembled WGS sequence"/>
</dbReference>
<dbReference type="InterPro" id="IPR003439">
    <property type="entry name" value="ABC_transporter-like_ATP-bd"/>
</dbReference>
<dbReference type="GO" id="GO:0016887">
    <property type="term" value="F:ATP hydrolysis activity"/>
    <property type="evidence" value="ECO:0007669"/>
    <property type="project" value="InterPro"/>
</dbReference>
<evidence type="ECO:0000313" key="5">
    <source>
        <dbReference type="EMBL" id="TCD66807.1"/>
    </source>
</evidence>
<gene>
    <name evidence="5" type="ORF">EIP91_000943</name>
</gene>
<evidence type="ECO:0000256" key="2">
    <source>
        <dbReference type="ARBA" id="ARBA00022840"/>
    </source>
</evidence>
<dbReference type="GO" id="GO:0015421">
    <property type="term" value="F:ABC-type oligopeptide transporter activity"/>
    <property type="evidence" value="ECO:0007669"/>
    <property type="project" value="TreeGrafter"/>
</dbReference>
<keyword evidence="6" id="KW-1185">Reference proteome</keyword>
<dbReference type="InterPro" id="IPR039421">
    <property type="entry name" value="Type_1_exporter"/>
</dbReference>
<sequence length="711" mass="79765">MPEKSEKSPSGASKPPNEDVVSYGERPSDLEEIRMGVWSILKTRKKTTAATFKLRDTLDSWTTSVREKSAIVTPFIKDVYVSVGPALFLVYTLSSLATNLEMALYLHLSNNLLQQIEATLLSGKPDPWAVCRALGLHAFFFVLLSTLIRWNMNRIEPTLRTRLKMHLQSKILKTHLSLDLPTFKEKNTRYDVNSNDGFNAFCDVLETINIIISIVSQMLFVRGLASHAGGDDGGLRLAMLCLASPWFVLTESRDLWKETFAVFAHNKSYLRSSALYYLATNDACKQDVLANDASDYLYKEYEEASEVYKTIPDDNAVTLYGRANTPFRSLRAVFLRDLPLFAYVLECLFYPERFSVATLAMLQQTFGQLRYTFERMQTHRKVMVSNIDAIKKLYDGMTVDHAVETGTLAYPAANEAGEKMKQGMKVELKDVSFAYPGDSEAREVLQNVSFTIPASSLVVIVGSNGSGKSSLVKLLSNLYRPKSGEIFIDHHPINSYRASDLRKATGLLSQDHYIFPMTVGESIGVGDPENAKNGARIQEATRLGLASEYVDKLPKKLDEVLVPMLTNYASQSFKDCEPFKDYLNKVEKVAEMSGGEKQRLGAARTFMRILSGNLKLLVVDEPTSAMDAEAERQIFKQLREMREGMTTILVTHRFGNLTRHADLILCMKDGKLVESGTHAEMMAKDGEYCRLYNIQAEGFAPDKTEEMDEAS</sequence>